<dbReference type="Proteomes" id="UP000050509">
    <property type="component" value="Unassembled WGS sequence"/>
</dbReference>
<dbReference type="GO" id="GO:0016757">
    <property type="term" value="F:glycosyltransferase activity"/>
    <property type="evidence" value="ECO:0007669"/>
    <property type="project" value="UniProtKB-KW"/>
</dbReference>
<proteinExistence type="predicted"/>
<keyword evidence="2" id="KW-0808">Transferase</keyword>
<keyword evidence="3" id="KW-1185">Reference proteome</keyword>
<dbReference type="InterPro" id="IPR050256">
    <property type="entry name" value="Glycosyltransferase_2"/>
</dbReference>
<feature type="non-terminal residue" evidence="2">
    <location>
        <position position="73"/>
    </location>
</feature>
<feature type="domain" description="Glycosyltransferase 2-like" evidence="1">
    <location>
        <begin position="22"/>
        <end position="69"/>
    </location>
</feature>
<evidence type="ECO:0000313" key="2">
    <source>
        <dbReference type="EMBL" id="KPV54008.1"/>
    </source>
</evidence>
<organism evidence="2 3">
    <name type="scientific">Kouleothrix aurantiaca</name>
    <dbReference type="NCBI Taxonomy" id="186479"/>
    <lineage>
        <taxon>Bacteria</taxon>
        <taxon>Bacillati</taxon>
        <taxon>Chloroflexota</taxon>
        <taxon>Chloroflexia</taxon>
        <taxon>Chloroflexales</taxon>
        <taxon>Roseiflexineae</taxon>
        <taxon>Roseiflexaceae</taxon>
        <taxon>Kouleothrix</taxon>
    </lineage>
</organism>
<dbReference type="PANTHER" id="PTHR48090">
    <property type="entry name" value="UNDECAPRENYL-PHOSPHATE 4-DEOXY-4-FORMAMIDO-L-ARABINOSE TRANSFERASE-RELATED"/>
    <property type="match status" value="1"/>
</dbReference>
<reference evidence="2 3" key="1">
    <citation type="submission" date="2015-09" db="EMBL/GenBank/DDBJ databases">
        <title>Draft genome sequence of Kouleothrix aurantiaca JCM 19913.</title>
        <authorList>
            <person name="Hemp J."/>
        </authorList>
    </citation>
    <scope>NUCLEOTIDE SEQUENCE [LARGE SCALE GENOMIC DNA]</scope>
    <source>
        <strain evidence="2 3">COM-B</strain>
    </source>
</reference>
<sequence>MILQAIEHDEANERPTTVADCTVVIPTYNERENIGELIPRVLEVPRFRVLVVDDNSPDGTAEIVRDLARGAPR</sequence>
<accession>A0A0P9D4J0</accession>
<dbReference type="InterPro" id="IPR001173">
    <property type="entry name" value="Glyco_trans_2-like"/>
</dbReference>
<gene>
    <name evidence="2" type="ORF">SE17_06305</name>
</gene>
<keyword evidence="2" id="KW-0328">Glycosyltransferase</keyword>
<comment type="caution">
    <text evidence="2">The sequence shown here is derived from an EMBL/GenBank/DDBJ whole genome shotgun (WGS) entry which is preliminary data.</text>
</comment>
<evidence type="ECO:0000313" key="3">
    <source>
        <dbReference type="Proteomes" id="UP000050509"/>
    </source>
</evidence>
<protein>
    <submittedName>
        <fullName evidence="2">Dolichyl-phosphate beta-D-mannosyltransferase</fullName>
    </submittedName>
</protein>
<dbReference type="SUPFAM" id="SSF53448">
    <property type="entry name" value="Nucleotide-diphospho-sugar transferases"/>
    <property type="match status" value="1"/>
</dbReference>
<dbReference type="Pfam" id="PF00535">
    <property type="entry name" value="Glycos_transf_2"/>
    <property type="match status" value="1"/>
</dbReference>
<dbReference type="Gene3D" id="3.90.550.10">
    <property type="entry name" value="Spore Coat Polysaccharide Biosynthesis Protein SpsA, Chain A"/>
    <property type="match status" value="1"/>
</dbReference>
<dbReference type="EMBL" id="LJCR01000132">
    <property type="protein sequence ID" value="KPV54008.1"/>
    <property type="molecule type" value="Genomic_DNA"/>
</dbReference>
<name>A0A0P9D4J0_9CHLR</name>
<dbReference type="AlphaFoldDB" id="A0A0P9D4J0"/>
<dbReference type="InterPro" id="IPR029044">
    <property type="entry name" value="Nucleotide-diphossugar_trans"/>
</dbReference>
<evidence type="ECO:0000259" key="1">
    <source>
        <dbReference type="Pfam" id="PF00535"/>
    </source>
</evidence>